<evidence type="ECO:0000313" key="1">
    <source>
        <dbReference type="EMBL" id="SVA68716.1"/>
    </source>
</evidence>
<gene>
    <name evidence="1" type="ORF">METZ01_LOCUS121570</name>
</gene>
<name>A0A381XV68_9ZZZZ</name>
<sequence length="164" mass="18631">MLIDCHTDQRMFNGVIYFNTSFRQKTLFRMTFFLLTIGGCVEPPEYNDGLLENIPAIVNEADFFSFSIKAEGYTNSLNYDLEFSATNTNVLNTSLVVKDYSGQSSDSTFIRLYNENNAMMLDVLVNENVSAFSQDSVLFIGNPQKMEFIGAEFTGLIDFQILRQ</sequence>
<accession>A0A381XV68</accession>
<organism evidence="1">
    <name type="scientific">marine metagenome</name>
    <dbReference type="NCBI Taxonomy" id="408172"/>
    <lineage>
        <taxon>unclassified sequences</taxon>
        <taxon>metagenomes</taxon>
        <taxon>ecological metagenomes</taxon>
    </lineage>
</organism>
<protein>
    <submittedName>
        <fullName evidence="1">Uncharacterized protein</fullName>
    </submittedName>
</protein>
<dbReference type="EMBL" id="UINC01016518">
    <property type="protein sequence ID" value="SVA68716.1"/>
    <property type="molecule type" value="Genomic_DNA"/>
</dbReference>
<proteinExistence type="predicted"/>
<dbReference type="AlphaFoldDB" id="A0A381XV68"/>
<reference evidence="1" key="1">
    <citation type="submission" date="2018-05" db="EMBL/GenBank/DDBJ databases">
        <authorList>
            <person name="Lanie J.A."/>
            <person name="Ng W.-L."/>
            <person name="Kazmierczak K.M."/>
            <person name="Andrzejewski T.M."/>
            <person name="Davidsen T.M."/>
            <person name="Wayne K.J."/>
            <person name="Tettelin H."/>
            <person name="Glass J.I."/>
            <person name="Rusch D."/>
            <person name="Podicherti R."/>
            <person name="Tsui H.-C.T."/>
            <person name="Winkler M.E."/>
        </authorList>
    </citation>
    <scope>NUCLEOTIDE SEQUENCE</scope>
</reference>